<reference evidence="2 3" key="1">
    <citation type="submission" date="2018-09" db="EMBL/GenBank/DDBJ databases">
        <title>Glutamicibacter mishrai S5-52T (LMG 29155T = KCTC 39846T).</title>
        <authorList>
            <person name="Das S.K."/>
        </authorList>
    </citation>
    <scope>NUCLEOTIDE SEQUENCE [LARGE SCALE GENOMIC DNA]</scope>
    <source>
        <strain evidence="2 3">S5-52</strain>
    </source>
</reference>
<organism evidence="2 3">
    <name type="scientific">Glutamicibacter mishrai</name>
    <dbReference type="NCBI Taxonomy" id="1775880"/>
    <lineage>
        <taxon>Bacteria</taxon>
        <taxon>Bacillati</taxon>
        <taxon>Actinomycetota</taxon>
        <taxon>Actinomycetes</taxon>
        <taxon>Micrococcales</taxon>
        <taxon>Micrococcaceae</taxon>
        <taxon>Glutamicibacter</taxon>
    </lineage>
</organism>
<feature type="compositionally biased region" description="Polar residues" evidence="1">
    <location>
        <begin position="8"/>
        <end position="22"/>
    </location>
</feature>
<gene>
    <name evidence="2" type="ORF">D3791_10685</name>
</gene>
<dbReference type="EMBL" id="CP032549">
    <property type="protein sequence ID" value="QIV87545.1"/>
    <property type="molecule type" value="Genomic_DNA"/>
</dbReference>
<evidence type="ECO:0000256" key="1">
    <source>
        <dbReference type="SAM" id="MobiDB-lite"/>
    </source>
</evidence>
<feature type="region of interest" description="Disordered" evidence="1">
    <location>
        <begin position="1"/>
        <end position="22"/>
    </location>
</feature>
<accession>A0A6H0SMH7</accession>
<protein>
    <submittedName>
        <fullName evidence="2">Uncharacterized protein</fullName>
    </submittedName>
</protein>
<dbReference type="AlphaFoldDB" id="A0A6H0SMH7"/>
<name>A0A6H0SMH7_9MICC</name>
<keyword evidence="3" id="KW-1185">Reference proteome</keyword>
<evidence type="ECO:0000313" key="3">
    <source>
        <dbReference type="Proteomes" id="UP000502331"/>
    </source>
</evidence>
<proteinExistence type="predicted"/>
<sequence>MVWAEGKSVQTNHNPWNPSTGWTPKPGDRVQIFVSDGVTEWVQFTGAIDSPSGEILGSHGASLIDDIDKLNEPVNYPALLATMPPLNNSPSSEYFTHRFPGLGAAFYANLAARASGFYSTPKSVEATVLDVPMQGSMMPLVGDVLTVSAGSSTTQPPVTYFTSWGDVVGDVSARFIPKTGQTAGPVQISLMIAPTHNGVARAKATIGGQDFTLRAGASTITAEVDGVQVASIPRNGAQNIAVVFRESNMALRNDKGDIATATITTGGLGPAVEMVQLTGDATTRIAGLQVERPVTTGAEFRQLNFSPTYSFSFGTSRVFTALALPSTKNTPAIELLQDISDALMTPTWLDESGKLRTASATALYNGPTVATLTTLDNILGMGWRNDLLMRRSKISAKYLLPVVSQRRRYGVTVFKGESEALQEGDTHEILIEPEDGEDWIMVDPAGNTIGPEGWNSAMVNAGDGNVFGGIYTDGTNEQYANLPSQNKLVSTYTRLDHDSFKYKATAQGLEPGYQVETRTLSPNFTGVTALWLSWWGENLPIIRAKAKISWKEMIKDPIDTGAPGPAYEHDFGAWATGSGVQETNIMSNLIDGIAQIAVAGIPRVDQLTVTPDPRLQLGDRIKLNSEDFLGVTLDAVIIGINSAFSDSYTQSLSVRILKATTTYTTYEEFNSDGGNLTYEQWQTLGPVPETYEEFNDSTQN</sequence>
<dbReference type="Proteomes" id="UP000502331">
    <property type="component" value="Chromosome"/>
</dbReference>
<evidence type="ECO:0000313" key="2">
    <source>
        <dbReference type="EMBL" id="QIV87545.1"/>
    </source>
</evidence>